<proteinExistence type="predicted"/>
<name>A0ABT2YYM2_9RHOB</name>
<accession>A0ABT2YYM2</accession>
<dbReference type="Proteomes" id="UP001652503">
    <property type="component" value="Unassembled WGS sequence"/>
</dbReference>
<dbReference type="PROSITE" id="PS51257">
    <property type="entry name" value="PROKAR_LIPOPROTEIN"/>
    <property type="match status" value="1"/>
</dbReference>
<dbReference type="InterPro" id="IPR001677">
    <property type="entry name" value="TbpB_B_D"/>
</dbReference>
<keyword evidence="1" id="KW-0732">Signal</keyword>
<dbReference type="InterPro" id="IPR011250">
    <property type="entry name" value="OMP/PagP_B-barrel"/>
</dbReference>
<evidence type="ECO:0000313" key="3">
    <source>
        <dbReference type="EMBL" id="MCV2863959.1"/>
    </source>
</evidence>
<sequence length="314" mass="32760">MTRNMTHLGLTAMAAALAACSSGSSTTKSTSIFAADAGNAAQALADGKTLVAQTNGAKTLRLNHATGETSIGDATFELVKNADGELTMMVNGKEYAFTIADRDPSGDGYVVDEADHYTNLFYYRGSIDDALDTTKDQYAQVWGYYVWDGTEPNTWGQAIVGTETRPDALGSLPTATYNGYAQINMTEAEGYVDWDTSMKRVNGDLEMTADFGAGTISGQITNMGYRAPGAATWDPIAGSVAMDSTAISGNGYAGSLTPDADLQTSLDLSADTTGTYDGKFYGPSAEEVAGILTLTGTQESTGLSVNGVGVFIGN</sequence>
<dbReference type="Pfam" id="PF01298">
    <property type="entry name" value="TbpB_B_D"/>
    <property type="match status" value="1"/>
</dbReference>
<feature type="domain" description="Transferrin-binding protein B C-lobe/N-lobe beta-barrel" evidence="2">
    <location>
        <begin position="174"/>
        <end position="302"/>
    </location>
</feature>
<dbReference type="SUPFAM" id="SSF56925">
    <property type="entry name" value="OMPA-like"/>
    <property type="match status" value="1"/>
</dbReference>
<organism evidence="3 4">
    <name type="scientific">Albidovulum sediminicola</name>
    <dbReference type="NCBI Taxonomy" id="2984331"/>
    <lineage>
        <taxon>Bacteria</taxon>
        <taxon>Pseudomonadati</taxon>
        <taxon>Pseudomonadota</taxon>
        <taxon>Alphaproteobacteria</taxon>
        <taxon>Rhodobacterales</taxon>
        <taxon>Paracoccaceae</taxon>
        <taxon>Albidovulum</taxon>
    </lineage>
</organism>
<reference evidence="3 4" key="1">
    <citation type="submission" date="2022-10" db="EMBL/GenBank/DDBJ databases">
        <title>Defluviimonas sp. nov., isolated from ocean surface water.</title>
        <authorList>
            <person name="He W."/>
            <person name="Wang L."/>
            <person name="Zhang D.-F."/>
        </authorList>
    </citation>
    <scope>NUCLEOTIDE SEQUENCE [LARGE SCALE GENOMIC DNA]</scope>
    <source>
        <strain evidence="3 4">WL0075</strain>
    </source>
</reference>
<evidence type="ECO:0000259" key="2">
    <source>
        <dbReference type="Pfam" id="PF01298"/>
    </source>
</evidence>
<keyword evidence="4" id="KW-1185">Reference proteome</keyword>
<dbReference type="EMBL" id="JAOWLA010000003">
    <property type="protein sequence ID" value="MCV2863959.1"/>
    <property type="molecule type" value="Genomic_DNA"/>
</dbReference>
<dbReference type="Gene3D" id="2.40.160.90">
    <property type="match status" value="1"/>
</dbReference>
<feature type="chain" id="PRO_5045327444" evidence="1">
    <location>
        <begin position="19"/>
        <end position="314"/>
    </location>
</feature>
<gene>
    <name evidence="3" type="ORF">OE647_04290</name>
</gene>
<feature type="signal peptide" evidence="1">
    <location>
        <begin position="1"/>
        <end position="18"/>
    </location>
</feature>
<comment type="caution">
    <text evidence="3">The sequence shown here is derived from an EMBL/GenBank/DDBJ whole genome shotgun (WGS) entry which is preliminary data.</text>
</comment>
<evidence type="ECO:0000313" key="4">
    <source>
        <dbReference type="Proteomes" id="UP001652503"/>
    </source>
</evidence>
<protein>
    <submittedName>
        <fullName evidence="3">Transferrin-binding protein-like solute binding protein</fullName>
    </submittedName>
</protein>
<dbReference type="RefSeq" id="WP_263720427.1">
    <property type="nucleotide sequence ID" value="NZ_JAOWLA010000003.1"/>
</dbReference>
<evidence type="ECO:0000256" key="1">
    <source>
        <dbReference type="SAM" id="SignalP"/>
    </source>
</evidence>